<dbReference type="OrthoDB" id="287565at2"/>
<keyword evidence="6" id="KW-1185">Reference proteome</keyword>
<proteinExistence type="inferred from homology"/>
<organism evidence="4 5">
    <name type="scientific">Chryseobacterium arthrosphaerae</name>
    <dbReference type="NCBI Taxonomy" id="651561"/>
    <lineage>
        <taxon>Bacteria</taxon>
        <taxon>Pseudomonadati</taxon>
        <taxon>Bacteroidota</taxon>
        <taxon>Flavobacteriia</taxon>
        <taxon>Flavobacteriales</taxon>
        <taxon>Weeksellaceae</taxon>
        <taxon>Chryseobacterium group</taxon>
        <taxon>Chryseobacterium</taxon>
    </lineage>
</organism>
<accession>A0A1B8ZNG7</accession>
<comment type="caution">
    <text evidence="4">The sequence shown here is derived from an EMBL/GenBank/DDBJ whole genome shotgun (WGS) entry which is preliminary data.</text>
</comment>
<dbReference type="AlphaFoldDB" id="A0A1B8ZNG7"/>
<name>A0A1B8ZNG7_9FLAO</name>
<dbReference type="STRING" id="651561.BBI00_01815"/>
<dbReference type="RefSeq" id="WP_065397165.1">
    <property type="nucleotide sequence ID" value="NZ_JAKYXJ010000017.1"/>
</dbReference>
<dbReference type="Gene3D" id="3.30.530.20">
    <property type="match status" value="1"/>
</dbReference>
<evidence type="ECO:0000313" key="5">
    <source>
        <dbReference type="Proteomes" id="UP000093432"/>
    </source>
</evidence>
<dbReference type="CDD" id="cd07814">
    <property type="entry name" value="SRPBCC_CalC_Aha1-like"/>
    <property type="match status" value="1"/>
</dbReference>
<evidence type="ECO:0000313" key="4">
    <source>
        <dbReference type="EMBL" id="OCA73153.1"/>
    </source>
</evidence>
<reference evidence="5" key="1">
    <citation type="submission" date="2016-07" db="EMBL/GenBank/DDBJ databases">
        <authorList>
            <person name="Florea S."/>
            <person name="Webb J.S."/>
            <person name="Jaromczyk J."/>
            <person name="Schardl C.L."/>
        </authorList>
    </citation>
    <scope>NUCLEOTIDE SEQUENCE [LARGE SCALE GENOMIC DNA]</scope>
    <source>
        <strain evidence="5">CC-VM-7</strain>
    </source>
</reference>
<dbReference type="EMBL" id="MAYG01000001">
    <property type="protein sequence ID" value="OCA73153.1"/>
    <property type="molecule type" value="Genomic_DNA"/>
</dbReference>
<evidence type="ECO:0000313" key="3">
    <source>
        <dbReference type="EMBL" id="MEE6127727.1"/>
    </source>
</evidence>
<reference evidence="3 6" key="3">
    <citation type="submission" date="2024-01" db="EMBL/GenBank/DDBJ databases">
        <title>Whole genome of Chryseobacterium arthrosphaerae NNCa 2741.</title>
        <authorList>
            <person name="Boriskina E.V."/>
            <person name="Gordinskaya N.A."/>
            <person name="Kropotov V.S."/>
            <person name="Alekseeva A.E."/>
            <person name="Makhova M.A."/>
            <person name="Kryazhev D.V."/>
            <person name="Shkurkina I.S."/>
        </authorList>
    </citation>
    <scope>NUCLEOTIDE SEQUENCE [LARGE SCALE GENOMIC DNA]</scope>
    <source>
        <strain evidence="3 6">NNCa 2741</strain>
    </source>
</reference>
<dbReference type="EMBL" id="JAZGJU010000017">
    <property type="protein sequence ID" value="MEE6127727.1"/>
    <property type="molecule type" value="Genomic_DNA"/>
</dbReference>
<sequence>MKTIHNTDIENYTLSVEIKTTADKAFDALTRQIPLWWTEMFEGSSAKTDDIFTIRFGDSIYKTMQVKELIPDSRVVWYVKDSLIALPELNDQTEWIGTTIVWEIGQKENFTQLKVTHVGLHPAVECYTICSAGWLQFVNSLSVFLETGKGNPYKA</sequence>
<feature type="domain" description="Activator of Hsp90 ATPase homologue 1/2-like C-terminal" evidence="2">
    <location>
        <begin position="19"/>
        <end position="146"/>
    </location>
</feature>
<evidence type="ECO:0000256" key="1">
    <source>
        <dbReference type="ARBA" id="ARBA00006817"/>
    </source>
</evidence>
<dbReference type="InterPro" id="IPR023393">
    <property type="entry name" value="START-like_dom_sf"/>
</dbReference>
<dbReference type="SUPFAM" id="SSF55961">
    <property type="entry name" value="Bet v1-like"/>
    <property type="match status" value="1"/>
</dbReference>
<protein>
    <submittedName>
        <fullName evidence="3">SRPBCC domain-containing protein</fullName>
    </submittedName>
</protein>
<dbReference type="InterPro" id="IPR013538">
    <property type="entry name" value="ASHA1/2-like_C"/>
</dbReference>
<reference evidence="4" key="2">
    <citation type="submission" date="2016-07" db="EMBL/GenBank/DDBJ databases">
        <authorList>
            <person name="Jeong J.-J."/>
            <person name="Kim D.W."/>
            <person name="Sang M.K."/>
            <person name="Choi I.-G."/>
            <person name="Kim K.D."/>
        </authorList>
    </citation>
    <scope>NUCLEOTIDE SEQUENCE</scope>
    <source>
        <strain evidence="4">CC-VM-7</strain>
    </source>
</reference>
<gene>
    <name evidence="4" type="ORF">BBI00_01815</name>
    <name evidence="3" type="ORF">V2E39_10065</name>
</gene>
<dbReference type="Proteomes" id="UP001350005">
    <property type="component" value="Unassembled WGS sequence"/>
</dbReference>
<dbReference type="Pfam" id="PF08327">
    <property type="entry name" value="AHSA1"/>
    <property type="match status" value="1"/>
</dbReference>
<evidence type="ECO:0000259" key="2">
    <source>
        <dbReference type="Pfam" id="PF08327"/>
    </source>
</evidence>
<evidence type="ECO:0000313" key="6">
    <source>
        <dbReference type="Proteomes" id="UP001350005"/>
    </source>
</evidence>
<comment type="similarity">
    <text evidence="1">Belongs to the AHA1 family.</text>
</comment>
<dbReference type="Proteomes" id="UP000093432">
    <property type="component" value="Unassembled WGS sequence"/>
</dbReference>